<evidence type="ECO:0000313" key="1">
    <source>
        <dbReference type="EMBL" id="GHG12888.1"/>
    </source>
</evidence>
<reference evidence="2" key="1">
    <citation type="journal article" date="2019" name="Int. J. Syst. Evol. Microbiol.">
        <title>The Global Catalogue of Microorganisms (GCM) 10K type strain sequencing project: providing services to taxonomists for standard genome sequencing and annotation.</title>
        <authorList>
            <consortium name="The Broad Institute Genomics Platform"/>
            <consortium name="The Broad Institute Genome Sequencing Center for Infectious Disease"/>
            <person name="Wu L."/>
            <person name="Ma J."/>
        </authorList>
    </citation>
    <scope>NUCLEOTIDE SEQUENCE [LARGE SCALE GENOMIC DNA]</scope>
    <source>
        <strain evidence="2">CGMCC 1.18439</strain>
    </source>
</reference>
<dbReference type="Proteomes" id="UP000632154">
    <property type="component" value="Unassembled WGS sequence"/>
</dbReference>
<dbReference type="RefSeq" id="WP_189644185.1">
    <property type="nucleotide sequence ID" value="NZ_BNAL01000069.1"/>
</dbReference>
<comment type="caution">
    <text evidence="1">The sequence shown here is derived from an EMBL/GenBank/DDBJ whole genome shotgun (WGS) entry which is preliminary data.</text>
</comment>
<keyword evidence="2" id="KW-1185">Reference proteome</keyword>
<evidence type="ECO:0000313" key="2">
    <source>
        <dbReference type="Proteomes" id="UP000632154"/>
    </source>
</evidence>
<protein>
    <submittedName>
        <fullName evidence="1">Uncharacterized protein</fullName>
    </submittedName>
</protein>
<accession>A0ABQ3KCC4</accession>
<sequence length="53" mass="6134">MVFAVWNEVKLKLSPTEEAQLFDIRLHAMEMTDMGGVSLYDPQADEWDFGLEE</sequence>
<gene>
    <name evidence="1" type="ORF">GCM10017783_26040</name>
</gene>
<proteinExistence type="predicted"/>
<organism evidence="1 2">
    <name type="scientific">Deinococcus piscis</name>
    <dbReference type="NCBI Taxonomy" id="394230"/>
    <lineage>
        <taxon>Bacteria</taxon>
        <taxon>Thermotogati</taxon>
        <taxon>Deinococcota</taxon>
        <taxon>Deinococci</taxon>
        <taxon>Deinococcales</taxon>
        <taxon>Deinococcaceae</taxon>
        <taxon>Deinococcus</taxon>
    </lineage>
</organism>
<name>A0ABQ3KCC4_9DEIO</name>
<dbReference type="EMBL" id="BNAL01000069">
    <property type="protein sequence ID" value="GHG12888.1"/>
    <property type="molecule type" value="Genomic_DNA"/>
</dbReference>